<dbReference type="InterPro" id="IPR000070">
    <property type="entry name" value="Pectinesterase_cat"/>
</dbReference>
<keyword evidence="7 12" id="KW-0732">Signal</keyword>
<evidence type="ECO:0000313" key="14">
    <source>
        <dbReference type="EMBL" id="KAH7428109.1"/>
    </source>
</evidence>
<dbReference type="InterPro" id="IPR012334">
    <property type="entry name" value="Pectin_lyas_fold"/>
</dbReference>
<dbReference type="OrthoDB" id="2019149at2759"/>
<sequence>MVCLQGRKSLYILATLMMVVGKGLSRGHSAMRVVEAVVNLSINGSRSMGSRGEVSDVKNGTMIEQELMQWVHYVDNLTNHTVFGVAKNVFTPSSTLRVDGKPGNGHYTSIQQAIDSVPAYNVHRVIIQISPGTYNEKVKIPWNKPYITLQGSGYSSQCVIVWNDTADKVGDDGKPIGTFNTATVAIDAPYFIARNLTFKNAAPHPTSGAKNKQASAIRVSGDASAFTGCQFLGAQDTLYDHKGRHFFQDCYVEGSVDFIFGDGLSMYQNCHLHAIGARYEALAAQSRSSPLEDSGFSFVNCKVTGSGLLYLGRAWGSFSRVVYAYTYMGNIIVPQGWYDWGDPTRERTVYYGEYKCSGPGANLKGRVAWSRQLSDEEAQPFLDLNFVDGSEWIGQ</sequence>
<comment type="subcellular location">
    <subcellularLocation>
        <location evidence="1">Cell envelope</location>
    </subcellularLocation>
    <subcellularLocation>
        <location evidence="2">Secreted</location>
    </subcellularLocation>
</comment>
<keyword evidence="8 12" id="KW-0378">Hydrolase</keyword>
<comment type="caution">
    <text evidence="14">The sequence shown here is derived from an EMBL/GenBank/DDBJ whole genome shotgun (WGS) entry which is preliminary data.</text>
</comment>
<evidence type="ECO:0000256" key="3">
    <source>
        <dbReference type="ARBA" id="ARBA00005184"/>
    </source>
</evidence>
<comment type="similarity">
    <text evidence="4">Belongs to the pectinesterase family.</text>
</comment>
<dbReference type="GO" id="GO:0005576">
    <property type="term" value="C:extracellular region"/>
    <property type="evidence" value="ECO:0007669"/>
    <property type="project" value="UniProtKB-SubCell"/>
</dbReference>
<evidence type="ECO:0000256" key="9">
    <source>
        <dbReference type="ARBA" id="ARBA00023085"/>
    </source>
</evidence>
<dbReference type="EC" id="3.1.1.11" evidence="5 12"/>
<accession>A0A8T2U6C8</accession>
<dbReference type="Pfam" id="PF01095">
    <property type="entry name" value="Pectinesterase"/>
    <property type="match status" value="1"/>
</dbReference>
<evidence type="ECO:0000256" key="7">
    <source>
        <dbReference type="ARBA" id="ARBA00022729"/>
    </source>
</evidence>
<dbReference type="SUPFAM" id="SSF51126">
    <property type="entry name" value="Pectin lyase-like"/>
    <property type="match status" value="1"/>
</dbReference>
<keyword evidence="15" id="KW-1185">Reference proteome</keyword>
<dbReference type="GO" id="GO:0045490">
    <property type="term" value="P:pectin catabolic process"/>
    <property type="evidence" value="ECO:0007669"/>
    <property type="project" value="UniProtKB-UniRule"/>
</dbReference>
<dbReference type="AlphaFoldDB" id="A0A8T2U6C8"/>
<feature type="domain" description="Pectinesterase catalytic" evidence="13">
    <location>
        <begin position="101"/>
        <end position="389"/>
    </location>
</feature>
<dbReference type="GO" id="GO:0042545">
    <property type="term" value="P:cell wall modification"/>
    <property type="evidence" value="ECO:0007669"/>
    <property type="project" value="UniProtKB-UniRule"/>
</dbReference>
<evidence type="ECO:0000256" key="5">
    <source>
        <dbReference type="ARBA" id="ARBA00013229"/>
    </source>
</evidence>
<feature type="chain" id="PRO_5035967690" description="Pectinesterase" evidence="12">
    <location>
        <begin position="26"/>
        <end position="395"/>
    </location>
</feature>
<evidence type="ECO:0000256" key="11">
    <source>
        <dbReference type="PROSITE-ProRule" id="PRU10040"/>
    </source>
</evidence>
<organism evidence="14 15">
    <name type="scientific">Ceratopteris richardii</name>
    <name type="common">Triangle waterfern</name>
    <dbReference type="NCBI Taxonomy" id="49495"/>
    <lineage>
        <taxon>Eukaryota</taxon>
        <taxon>Viridiplantae</taxon>
        <taxon>Streptophyta</taxon>
        <taxon>Embryophyta</taxon>
        <taxon>Tracheophyta</taxon>
        <taxon>Polypodiopsida</taxon>
        <taxon>Polypodiidae</taxon>
        <taxon>Polypodiales</taxon>
        <taxon>Pteridineae</taxon>
        <taxon>Pteridaceae</taxon>
        <taxon>Parkerioideae</taxon>
        <taxon>Ceratopteris</taxon>
    </lineage>
</organism>
<dbReference type="PROSITE" id="PS00503">
    <property type="entry name" value="PECTINESTERASE_2"/>
    <property type="match status" value="1"/>
</dbReference>
<dbReference type="InterPro" id="IPR033131">
    <property type="entry name" value="Pectinesterase_Asp_AS"/>
</dbReference>
<feature type="active site" evidence="11">
    <location>
        <position position="257"/>
    </location>
</feature>
<evidence type="ECO:0000313" key="15">
    <source>
        <dbReference type="Proteomes" id="UP000825935"/>
    </source>
</evidence>
<dbReference type="GO" id="GO:0030599">
    <property type="term" value="F:pectinesterase activity"/>
    <property type="evidence" value="ECO:0007669"/>
    <property type="project" value="UniProtKB-UniRule"/>
</dbReference>
<dbReference type="OMA" id="IVPKGWY"/>
<reference evidence="14" key="1">
    <citation type="submission" date="2021-08" db="EMBL/GenBank/DDBJ databases">
        <title>WGS assembly of Ceratopteris richardii.</title>
        <authorList>
            <person name="Marchant D.B."/>
            <person name="Chen G."/>
            <person name="Jenkins J."/>
            <person name="Shu S."/>
            <person name="Leebens-Mack J."/>
            <person name="Grimwood J."/>
            <person name="Schmutz J."/>
            <person name="Soltis P."/>
            <person name="Soltis D."/>
            <person name="Chen Z.-H."/>
        </authorList>
    </citation>
    <scope>NUCLEOTIDE SEQUENCE</scope>
    <source>
        <strain evidence="14">Whitten #5841</strain>
        <tissue evidence="14">Leaf</tissue>
    </source>
</reference>
<keyword evidence="9 12" id="KW-0063">Aspartyl esterase</keyword>
<proteinExistence type="inferred from homology"/>
<evidence type="ECO:0000256" key="6">
    <source>
        <dbReference type="ARBA" id="ARBA00022525"/>
    </source>
</evidence>
<dbReference type="EMBL" id="CM035415">
    <property type="protein sequence ID" value="KAH7428109.1"/>
    <property type="molecule type" value="Genomic_DNA"/>
</dbReference>
<dbReference type="Gene3D" id="2.160.20.10">
    <property type="entry name" value="Single-stranded right-handed beta-helix, Pectin lyase-like"/>
    <property type="match status" value="1"/>
</dbReference>
<protein>
    <recommendedName>
        <fullName evidence="5 12">Pectinesterase</fullName>
        <ecNumber evidence="5 12">3.1.1.11</ecNumber>
    </recommendedName>
</protein>
<comment type="pathway">
    <text evidence="3 12">Glycan metabolism; pectin degradation; 2-dehydro-3-deoxy-D-gluconate from pectin: step 1/5.</text>
</comment>
<dbReference type="Proteomes" id="UP000825935">
    <property type="component" value="Chromosome 10"/>
</dbReference>
<dbReference type="FunFam" id="2.160.20.10:FF:000008">
    <property type="entry name" value="Pectinesterase"/>
    <property type="match status" value="1"/>
</dbReference>
<dbReference type="PANTHER" id="PTHR31321:SF72">
    <property type="entry name" value="PECTINESTERASE 11-RELATED"/>
    <property type="match status" value="1"/>
</dbReference>
<comment type="catalytic activity">
    <reaction evidence="10 12">
        <text>[(1-&gt;4)-alpha-D-galacturonosyl methyl ester](n) + n H2O = [(1-&gt;4)-alpha-D-galacturonosyl](n) + n methanol + n H(+)</text>
        <dbReference type="Rhea" id="RHEA:22380"/>
        <dbReference type="Rhea" id="RHEA-COMP:14570"/>
        <dbReference type="Rhea" id="RHEA-COMP:14573"/>
        <dbReference type="ChEBI" id="CHEBI:15377"/>
        <dbReference type="ChEBI" id="CHEBI:15378"/>
        <dbReference type="ChEBI" id="CHEBI:17790"/>
        <dbReference type="ChEBI" id="CHEBI:140522"/>
        <dbReference type="ChEBI" id="CHEBI:140523"/>
        <dbReference type="EC" id="3.1.1.11"/>
    </reaction>
</comment>
<evidence type="ECO:0000256" key="1">
    <source>
        <dbReference type="ARBA" id="ARBA00004196"/>
    </source>
</evidence>
<evidence type="ECO:0000259" key="13">
    <source>
        <dbReference type="Pfam" id="PF01095"/>
    </source>
</evidence>
<dbReference type="InterPro" id="IPR011050">
    <property type="entry name" value="Pectin_lyase_fold/virulence"/>
</dbReference>
<evidence type="ECO:0000256" key="12">
    <source>
        <dbReference type="RuleBase" id="RU000589"/>
    </source>
</evidence>
<dbReference type="PANTHER" id="PTHR31321">
    <property type="entry name" value="ACYL-COA THIOESTER HYDROLASE YBHC-RELATED"/>
    <property type="match status" value="1"/>
</dbReference>
<evidence type="ECO:0000256" key="2">
    <source>
        <dbReference type="ARBA" id="ARBA00004613"/>
    </source>
</evidence>
<name>A0A8T2U6C8_CERRI</name>
<feature type="signal peptide" evidence="12">
    <location>
        <begin position="1"/>
        <end position="25"/>
    </location>
</feature>
<evidence type="ECO:0000256" key="4">
    <source>
        <dbReference type="ARBA" id="ARBA00008891"/>
    </source>
</evidence>
<evidence type="ECO:0000256" key="8">
    <source>
        <dbReference type="ARBA" id="ARBA00022801"/>
    </source>
</evidence>
<keyword evidence="6" id="KW-0964">Secreted</keyword>
<evidence type="ECO:0000256" key="10">
    <source>
        <dbReference type="ARBA" id="ARBA00047928"/>
    </source>
</evidence>
<gene>
    <name evidence="14" type="ORF">KP509_10G076400</name>
</gene>